<dbReference type="Proteomes" id="UP000185944">
    <property type="component" value="Unassembled WGS sequence"/>
</dbReference>
<organism evidence="4 6">
    <name type="scientific">Nematocida displodere</name>
    <dbReference type="NCBI Taxonomy" id="1805483"/>
    <lineage>
        <taxon>Eukaryota</taxon>
        <taxon>Fungi</taxon>
        <taxon>Fungi incertae sedis</taxon>
        <taxon>Microsporidia</taxon>
        <taxon>Nematocida</taxon>
    </lineage>
</organism>
<comment type="caution">
    <text evidence="4">The sequence shown here is derived from an EMBL/GenBank/DDBJ whole genome shotgun (WGS) entry which is preliminary data.</text>
</comment>
<dbReference type="EMBL" id="LTDL01000009">
    <property type="protein sequence ID" value="OAG32254.1"/>
    <property type="molecule type" value="Genomic_DNA"/>
</dbReference>
<protein>
    <submittedName>
        <fullName evidence="4">Uncharacterized protein</fullName>
    </submittedName>
</protein>
<evidence type="ECO:0000256" key="3">
    <source>
        <dbReference type="SAM" id="SignalP"/>
    </source>
</evidence>
<feature type="transmembrane region" description="Helical" evidence="2">
    <location>
        <begin position="297"/>
        <end position="318"/>
    </location>
</feature>
<dbReference type="VEuPathDB" id="MicrosporidiaDB:NEDG_01431"/>
<keyword evidence="2" id="KW-0472">Membrane</keyword>
<feature type="chain" id="PRO_5010455707" evidence="3">
    <location>
        <begin position="23"/>
        <end position="324"/>
    </location>
</feature>
<feature type="region of interest" description="Disordered" evidence="1">
    <location>
        <begin position="67"/>
        <end position="132"/>
    </location>
</feature>
<proteinExistence type="predicted"/>
<dbReference type="AlphaFoldDB" id="A0A177ED56"/>
<dbReference type="RefSeq" id="XP_067544436.1">
    <property type="nucleotide sequence ID" value="XM_067688849.1"/>
</dbReference>
<feature type="region of interest" description="Disordered" evidence="1">
    <location>
        <begin position="25"/>
        <end position="52"/>
    </location>
</feature>
<evidence type="ECO:0000313" key="6">
    <source>
        <dbReference type="Proteomes" id="UP000185944"/>
    </source>
</evidence>
<evidence type="ECO:0000256" key="2">
    <source>
        <dbReference type="SAM" id="Phobius"/>
    </source>
</evidence>
<dbReference type="VEuPathDB" id="MicrosporidiaDB:NEDG_02121"/>
<gene>
    <name evidence="4" type="ORF">NEDG_01431</name>
    <name evidence="5" type="ORF">NEDG_02121</name>
</gene>
<dbReference type="EMBL" id="LTDL01000038">
    <property type="protein sequence ID" value="OAG29884.1"/>
    <property type="molecule type" value="Genomic_DNA"/>
</dbReference>
<keyword evidence="2" id="KW-1133">Transmembrane helix</keyword>
<reference evidence="4 6" key="1">
    <citation type="submission" date="2016-02" db="EMBL/GenBank/DDBJ databases">
        <title>Discovery of a natural microsporidian pathogen with a broad tissue tropism in Caenorhabditis elegans.</title>
        <authorList>
            <person name="Luallen R.J."/>
            <person name="Reinke A.W."/>
            <person name="Tong L."/>
            <person name="Botts M.R."/>
            <person name="Felix M.-A."/>
            <person name="Troemel E.R."/>
        </authorList>
    </citation>
    <scope>NUCLEOTIDE SEQUENCE [LARGE SCALE GENOMIC DNA]</scope>
    <source>
        <strain evidence="4 6">JUm2807</strain>
    </source>
</reference>
<name>A0A177ED56_9MICR</name>
<accession>A0A177ED56</accession>
<feature type="signal peptide" evidence="3">
    <location>
        <begin position="1"/>
        <end position="22"/>
    </location>
</feature>
<keyword evidence="3" id="KW-0732">Signal</keyword>
<evidence type="ECO:0000313" key="5">
    <source>
        <dbReference type="EMBL" id="OAG32254.1"/>
    </source>
</evidence>
<keyword evidence="2" id="KW-0812">Transmembrane</keyword>
<keyword evidence="6" id="KW-1185">Reference proteome</keyword>
<dbReference type="GeneID" id="93647781"/>
<evidence type="ECO:0000313" key="4">
    <source>
        <dbReference type="EMBL" id="OAG29884.1"/>
    </source>
</evidence>
<feature type="compositionally biased region" description="Basic and acidic residues" evidence="1">
    <location>
        <begin position="67"/>
        <end position="125"/>
    </location>
</feature>
<evidence type="ECO:0000256" key="1">
    <source>
        <dbReference type="SAM" id="MobiDB-lite"/>
    </source>
</evidence>
<sequence length="324" mass="35189">MLKRLVLVKIAILVSFFTLGLASTKTAEKKDANPEALEAQTTTPAHKKIGKGGNLLQLGFSTFDRVKAGRGDKQETSKSANKDKDNKEKTEKPAEEDIPKDVGKDSKDKDSKGKDSKAKDSKNKDVAAQNSNTGAEEGKLILKLFTVDEGQTGFSINSIMSEFRTHNQPDSDVCAEVKYGTDNNNLTTIVRIGASEGSPPLLRLVRKRLDDCQGSYPKEVPVIVNISPDELAKIVAHVEKHPDDKLTISLSNVQVPCSASDDETTKTVAMQSKTLYTEKIDGSIFMGKSEGWLVDNWGTIALVSGLVILTCAALAYFIGRNKTE</sequence>